<protein>
    <submittedName>
        <fullName evidence="1">Uncharacterized protein</fullName>
    </submittedName>
</protein>
<evidence type="ECO:0000313" key="1">
    <source>
        <dbReference type="EMBL" id="WPF87337.1"/>
    </source>
</evidence>
<accession>A0AAF1C090</accession>
<dbReference type="EMBL" id="CP138348">
    <property type="protein sequence ID" value="WPF87337.1"/>
    <property type="molecule type" value="Genomic_DNA"/>
</dbReference>
<reference evidence="1" key="1">
    <citation type="submission" date="2023-11" db="EMBL/GenBank/DDBJ databases">
        <title>Genome sequence of Cyanobacterium aponinum BCRC AL20115.</title>
        <authorList>
            <person name="Chang H.-Y."/>
            <person name="Lin K.-M."/>
            <person name="Hsueh H.-T."/>
            <person name="Chu H.-A."/>
            <person name="Kuo C.-H."/>
        </authorList>
    </citation>
    <scope>NUCLEOTIDE SEQUENCE</scope>
    <source>
        <strain evidence="1">AL20115</strain>
    </source>
</reference>
<dbReference type="RefSeq" id="WP_320000948.1">
    <property type="nucleotide sequence ID" value="NZ_CP138348.1"/>
</dbReference>
<organism evidence="1">
    <name type="scientific">Cyanobacterium aponinum AL20115</name>
    <dbReference type="NCBI Taxonomy" id="3090662"/>
    <lineage>
        <taxon>Bacteria</taxon>
        <taxon>Bacillati</taxon>
        <taxon>Cyanobacteriota</taxon>
        <taxon>Cyanophyceae</taxon>
        <taxon>Oscillatoriophycideae</taxon>
        <taxon>Chroococcales</taxon>
        <taxon>Geminocystaceae</taxon>
        <taxon>Cyanobacterium</taxon>
    </lineage>
</organism>
<name>A0AAF1C090_9CHRO</name>
<sequence length="78" mass="9845">MKRSKWLQRRLERERQERLQRFLDGFKYNYLLKVVHYYDLNCADTRQLRCIYKSIKQAKLDYQDIWRALIYEHKSNSN</sequence>
<dbReference type="AlphaFoldDB" id="A0AAF1C090"/>
<proteinExistence type="predicted"/>
<gene>
    <name evidence="1" type="ORF">SAY89_11020</name>
</gene>